<evidence type="ECO:0000256" key="1">
    <source>
        <dbReference type="SAM" id="MobiDB-lite"/>
    </source>
</evidence>
<sequence>MCSNKKYPLSLNGDTFNAFKSDFDQMLRKLLLEMEKWDSEEATINMKMVVTLSKDQERDFECNGYDGMKDIIKPSFKHEIGTVLQVKDKKSGSLGGNMKMVWDRENCVYVMQDIDNGQTTLFDESGDPVEQPQKPEMPQLPEGVIDADYEPVEEGNGEEVSEDTKSDEETSGGDNEVHEPPAFDYIRKYAGRELRCVEAMGNYTVRDADNHVVLSSAFSVNDTFYCFSEVLARHENHELVCVAYDREGFPVQDGEVARVSIECKDCGEVVFEMDNPAMNQHMDNYGYEDPDDTEDQQAAG</sequence>
<protein>
    <submittedName>
        <fullName evidence="2">MerB2 protein</fullName>
    </submittedName>
</protein>
<dbReference type="EMBL" id="BK015852">
    <property type="protein sequence ID" value="DAD69601.1"/>
    <property type="molecule type" value="Genomic_DNA"/>
</dbReference>
<name>A0A8S5LI94_9CAUD</name>
<accession>A0A8S5LI94</accession>
<feature type="compositionally biased region" description="Acidic residues" evidence="1">
    <location>
        <begin position="145"/>
        <end position="161"/>
    </location>
</feature>
<evidence type="ECO:0000313" key="2">
    <source>
        <dbReference type="EMBL" id="DAD69601.1"/>
    </source>
</evidence>
<reference evidence="2" key="1">
    <citation type="journal article" date="2021" name="Proc. Natl. Acad. Sci. U.S.A.">
        <title>A Catalog of Tens of Thousands of Viruses from Human Metagenomes Reveals Hidden Associations with Chronic Diseases.</title>
        <authorList>
            <person name="Tisza M.J."/>
            <person name="Buck C.B."/>
        </authorList>
    </citation>
    <scope>NUCLEOTIDE SEQUENCE</scope>
    <source>
        <strain evidence="2">Ctbwh6</strain>
    </source>
</reference>
<organism evidence="2">
    <name type="scientific">Myoviridae sp. ctbwh6</name>
    <dbReference type="NCBI Taxonomy" id="2827611"/>
    <lineage>
        <taxon>Viruses</taxon>
        <taxon>Duplodnaviria</taxon>
        <taxon>Heunggongvirae</taxon>
        <taxon>Uroviricota</taxon>
        <taxon>Caudoviricetes</taxon>
    </lineage>
</organism>
<feature type="compositionally biased region" description="Acidic residues" evidence="1">
    <location>
        <begin position="286"/>
        <end position="300"/>
    </location>
</feature>
<feature type="region of interest" description="Disordered" evidence="1">
    <location>
        <begin position="119"/>
        <end position="182"/>
    </location>
</feature>
<proteinExistence type="predicted"/>
<feature type="region of interest" description="Disordered" evidence="1">
    <location>
        <begin position="280"/>
        <end position="300"/>
    </location>
</feature>